<sequence>MVKVDLRLENISIQDLAIIQNEAMKEQMTIEQFILKAISEYIRMKYESPKEEQEEKMENK</sequence>
<protein>
    <submittedName>
        <fullName evidence="1">Uncharacterized protein</fullName>
    </submittedName>
</protein>
<accession>A0A1S5Y354</accession>
<name>A0A1S5Y354_9VIRU</name>
<reference evidence="1" key="1">
    <citation type="journal article" date="2017" name="MBio">
        <title>Viruses in the Oceanic Basement.</title>
        <authorList>
            <person name="Nigro O.D."/>
            <person name="Jungbluth S.P."/>
            <person name="Steward G.F."/>
            <person name="Rappe M.S."/>
        </authorList>
    </citation>
    <scope>NUCLEOTIDE SEQUENCE</scope>
    <source>
        <strain evidence="1">JdFR1000234</strain>
    </source>
</reference>
<dbReference type="EMBL" id="KY229235">
    <property type="protein sequence ID" value="AQQ75541.1"/>
    <property type="molecule type" value="Genomic_DNA"/>
</dbReference>
<gene>
    <name evidence="1" type="ORF">JDFR1000234_66</name>
</gene>
<organism evidence="1">
    <name type="scientific">uncultured archaeal virus</name>
    <dbReference type="NCBI Taxonomy" id="1960247"/>
    <lineage>
        <taxon>Viruses</taxon>
        <taxon>environmental samples</taxon>
    </lineage>
</organism>
<evidence type="ECO:0000313" key="1">
    <source>
        <dbReference type="EMBL" id="AQQ75541.1"/>
    </source>
</evidence>
<proteinExistence type="predicted"/>